<accession>U9UJM5</accession>
<evidence type="ECO:0000313" key="1">
    <source>
        <dbReference type="EMBL" id="ESA15816.1"/>
    </source>
</evidence>
<proteinExistence type="predicted"/>
<sequence length="60" mass="7213">MVVFKFMVARCILYSVSLHLIIKKLLFLYRVDQSNSEEYRLRMLLNFEIVTSCGLFRYNS</sequence>
<organism evidence="1">
    <name type="scientific">Rhizophagus irregularis (strain DAOM 181602 / DAOM 197198 / MUCL 43194)</name>
    <name type="common">Arbuscular mycorrhizal fungus</name>
    <name type="synonym">Glomus intraradices</name>
    <dbReference type="NCBI Taxonomy" id="747089"/>
    <lineage>
        <taxon>Eukaryota</taxon>
        <taxon>Fungi</taxon>
        <taxon>Fungi incertae sedis</taxon>
        <taxon>Mucoromycota</taxon>
        <taxon>Glomeromycotina</taxon>
        <taxon>Glomeromycetes</taxon>
        <taxon>Glomerales</taxon>
        <taxon>Glomeraceae</taxon>
        <taxon>Rhizophagus</taxon>
    </lineage>
</organism>
<dbReference type="EMBL" id="KI281615">
    <property type="protein sequence ID" value="ESA15816.1"/>
    <property type="molecule type" value="Genomic_DNA"/>
</dbReference>
<name>U9UJM5_RHIID</name>
<dbReference type="HOGENOM" id="CLU_2942912_0_0_1"/>
<dbReference type="AlphaFoldDB" id="U9UJM5"/>
<reference evidence="1" key="1">
    <citation type="submission" date="2013-07" db="EMBL/GenBank/DDBJ databases">
        <title>The genome of an arbuscular mycorrhizal fungus provides insights into the evolution of the oldest plant symbiosis.</title>
        <authorList>
            <consortium name="DOE Joint Genome Institute"/>
            <person name="Tisserant E."/>
            <person name="Malbreil M."/>
            <person name="Kuo A."/>
            <person name="Kohler A."/>
            <person name="Symeonidi A."/>
            <person name="Balestrini R."/>
            <person name="Charron P."/>
            <person name="Duensing N."/>
            <person name="Frei-dit-Frey N."/>
            <person name="Gianinazzi-Pearson V."/>
            <person name="Gilbert B."/>
            <person name="Handa Y."/>
            <person name="Hijri M."/>
            <person name="Kaul R."/>
            <person name="Kawaguchi M."/>
            <person name="Krajinski F."/>
            <person name="Lammers P."/>
            <person name="Lapierre D."/>
            <person name="Masclaux F.G."/>
            <person name="Murat C."/>
            <person name="Morin E."/>
            <person name="Ndikumana S."/>
            <person name="Pagni M."/>
            <person name="Petitpierre D."/>
            <person name="Requena N."/>
            <person name="Rosikiewicz P."/>
            <person name="Riley R."/>
            <person name="Saito K."/>
            <person name="San Clemente H."/>
            <person name="Shapiro H."/>
            <person name="van Tuinen D."/>
            <person name="Becard G."/>
            <person name="Bonfante P."/>
            <person name="Paszkowski U."/>
            <person name="Shachar-Hill Y."/>
            <person name="Young J.P."/>
            <person name="Sanders I.R."/>
            <person name="Henrissat B."/>
            <person name="Rensing S.A."/>
            <person name="Grigoriev I.V."/>
            <person name="Corradi N."/>
            <person name="Roux C."/>
            <person name="Martin F."/>
        </authorList>
    </citation>
    <scope>NUCLEOTIDE SEQUENCE</scope>
    <source>
        <strain evidence="1">DAOM 197198</strain>
    </source>
</reference>
<protein>
    <submittedName>
        <fullName evidence="1">Uncharacterized protein</fullName>
    </submittedName>
</protein>
<gene>
    <name evidence="1" type="ORF">GLOINDRAFT_23476</name>
</gene>